<name>A0AAE1DRK3_9GAST</name>
<protein>
    <submittedName>
        <fullName evidence="2">Uncharacterized protein</fullName>
    </submittedName>
</protein>
<gene>
    <name evidence="2" type="ORF">RRG08_024301</name>
</gene>
<dbReference type="Proteomes" id="UP001283361">
    <property type="component" value="Unassembled WGS sequence"/>
</dbReference>
<feature type="region of interest" description="Disordered" evidence="1">
    <location>
        <begin position="46"/>
        <end position="73"/>
    </location>
</feature>
<reference evidence="2" key="1">
    <citation type="journal article" date="2023" name="G3 (Bethesda)">
        <title>A reference genome for the long-term kleptoplast-retaining sea slug Elysia crispata morphotype clarki.</title>
        <authorList>
            <person name="Eastman K.E."/>
            <person name="Pendleton A.L."/>
            <person name="Shaikh M.A."/>
            <person name="Suttiyut T."/>
            <person name="Ogas R."/>
            <person name="Tomko P."/>
            <person name="Gavelis G."/>
            <person name="Widhalm J.R."/>
            <person name="Wisecaver J.H."/>
        </authorList>
    </citation>
    <scope>NUCLEOTIDE SEQUENCE</scope>
    <source>
        <strain evidence="2">ECLA1</strain>
    </source>
</reference>
<accession>A0AAE1DRK3</accession>
<keyword evidence="3" id="KW-1185">Reference proteome</keyword>
<dbReference type="AlphaFoldDB" id="A0AAE1DRK3"/>
<sequence>MLRFTLKSGNDDRGGKLWTGQLFCVDMSKVISLSFDPTIRWPGREITSGYAERDPNTPDSAVNLGDLKKPEWG</sequence>
<evidence type="ECO:0000313" key="3">
    <source>
        <dbReference type="Proteomes" id="UP001283361"/>
    </source>
</evidence>
<organism evidence="2 3">
    <name type="scientific">Elysia crispata</name>
    <name type="common">lettuce slug</name>
    <dbReference type="NCBI Taxonomy" id="231223"/>
    <lineage>
        <taxon>Eukaryota</taxon>
        <taxon>Metazoa</taxon>
        <taxon>Spiralia</taxon>
        <taxon>Lophotrochozoa</taxon>
        <taxon>Mollusca</taxon>
        <taxon>Gastropoda</taxon>
        <taxon>Heterobranchia</taxon>
        <taxon>Euthyneura</taxon>
        <taxon>Panpulmonata</taxon>
        <taxon>Sacoglossa</taxon>
        <taxon>Placobranchoidea</taxon>
        <taxon>Plakobranchidae</taxon>
        <taxon>Elysia</taxon>
    </lineage>
</organism>
<proteinExistence type="predicted"/>
<comment type="caution">
    <text evidence="2">The sequence shown here is derived from an EMBL/GenBank/DDBJ whole genome shotgun (WGS) entry which is preliminary data.</text>
</comment>
<evidence type="ECO:0000313" key="2">
    <source>
        <dbReference type="EMBL" id="KAK3780451.1"/>
    </source>
</evidence>
<dbReference type="EMBL" id="JAWDGP010002724">
    <property type="protein sequence ID" value="KAK3780451.1"/>
    <property type="molecule type" value="Genomic_DNA"/>
</dbReference>
<evidence type="ECO:0000256" key="1">
    <source>
        <dbReference type="SAM" id="MobiDB-lite"/>
    </source>
</evidence>